<proteinExistence type="predicted"/>
<name>A0ABN2FVJ6_9ACTN</name>
<comment type="caution">
    <text evidence="3">The sequence shown here is derived from an EMBL/GenBank/DDBJ whole genome shotgun (WGS) entry which is preliminary data.</text>
</comment>
<dbReference type="RefSeq" id="WP_344116441.1">
    <property type="nucleotide sequence ID" value="NZ_BAAANE010000015.1"/>
</dbReference>
<accession>A0ABN2FVJ6</accession>
<keyword evidence="2" id="KW-0732">Signal</keyword>
<evidence type="ECO:0008006" key="5">
    <source>
        <dbReference type="Google" id="ProtNLM"/>
    </source>
</evidence>
<feature type="signal peptide" evidence="2">
    <location>
        <begin position="1"/>
        <end position="23"/>
    </location>
</feature>
<evidence type="ECO:0000313" key="4">
    <source>
        <dbReference type="Proteomes" id="UP001501319"/>
    </source>
</evidence>
<evidence type="ECO:0000313" key="3">
    <source>
        <dbReference type="EMBL" id="GAA1660493.1"/>
    </source>
</evidence>
<evidence type="ECO:0000256" key="2">
    <source>
        <dbReference type="SAM" id="SignalP"/>
    </source>
</evidence>
<dbReference type="PROSITE" id="PS51257">
    <property type="entry name" value="PROKAR_LIPOPROTEIN"/>
    <property type="match status" value="1"/>
</dbReference>
<feature type="region of interest" description="Disordered" evidence="1">
    <location>
        <begin position="30"/>
        <end position="62"/>
    </location>
</feature>
<feature type="chain" id="PRO_5045273123" description="Lipoprotein" evidence="2">
    <location>
        <begin position="24"/>
        <end position="210"/>
    </location>
</feature>
<reference evidence="3 4" key="1">
    <citation type="journal article" date="2019" name="Int. J. Syst. Evol. Microbiol.">
        <title>The Global Catalogue of Microorganisms (GCM) 10K type strain sequencing project: providing services to taxonomists for standard genome sequencing and annotation.</title>
        <authorList>
            <consortium name="The Broad Institute Genomics Platform"/>
            <consortium name="The Broad Institute Genome Sequencing Center for Infectious Disease"/>
            <person name="Wu L."/>
            <person name="Ma J."/>
        </authorList>
    </citation>
    <scope>NUCLEOTIDE SEQUENCE [LARGE SCALE GENOMIC DNA]</scope>
    <source>
        <strain evidence="3 4">JCM 14306</strain>
    </source>
</reference>
<feature type="compositionally biased region" description="Low complexity" evidence="1">
    <location>
        <begin position="35"/>
        <end position="62"/>
    </location>
</feature>
<dbReference type="Proteomes" id="UP001501319">
    <property type="component" value="Unassembled WGS sequence"/>
</dbReference>
<evidence type="ECO:0000256" key="1">
    <source>
        <dbReference type="SAM" id="MobiDB-lite"/>
    </source>
</evidence>
<organism evidence="3 4">
    <name type="scientific">Kribbella alba</name>
    <dbReference type="NCBI Taxonomy" id="190197"/>
    <lineage>
        <taxon>Bacteria</taxon>
        <taxon>Bacillati</taxon>
        <taxon>Actinomycetota</taxon>
        <taxon>Actinomycetes</taxon>
        <taxon>Propionibacteriales</taxon>
        <taxon>Kribbellaceae</taxon>
        <taxon>Kribbella</taxon>
    </lineage>
</organism>
<sequence length="210" mass="22060">MKFHRLGAALTAATLTVFLAACGGNDDSGGLPTVSTGPSDTPTSASATTAAPTPTAPPTRSTQKYGTLTLVLDHMPKPPANSELVLQAYDEFERSTHKTYATNVEDPGLARRAAAAALQDARKVLQDQKAKKVRTGGSITVTVKVDRTNAAAAALSSCYDQSKAVLVRADGTTYVGPGAKQYPRLKVAVILANVGGLWKVTEYNLRRDIC</sequence>
<gene>
    <name evidence="3" type="ORF">GCM10009744_62680</name>
</gene>
<protein>
    <recommendedName>
        <fullName evidence="5">Lipoprotein</fullName>
    </recommendedName>
</protein>
<keyword evidence="4" id="KW-1185">Reference proteome</keyword>
<dbReference type="EMBL" id="BAAANE010000015">
    <property type="protein sequence ID" value="GAA1660493.1"/>
    <property type="molecule type" value="Genomic_DNA"/>
</dbReference>